<reference evidence="2" key="1">
    <citation type="journal article" date="2019" name="Int. J. Syst. Evol. Microbiol.">
        <title>The Global Catalogue of Microorganisms (GCM) 10K type strain sequencing project: providing services to taxonomists for standard genome sequencing and annotation.</title>
        <authorList>
            <consortium name="The Broad Institute Genomics Platform"/>
            <consortium name="The Broad Institute Genome Sequencing Center for Infectious Disease"/>
            <person name="Wu L."/>
            <person name="Ma J."/>
        </authorList>
    </citation>
    <scope>NUCLEOTIDE SEQUENCE [LARGE SCALE GENOMIC DNA]</scope>
    <source>
        <strain evidence="2">CCUG 43117</strain>
    </source>
</reference>
<sequence>MLPPKFEFDARYFDTLRAAIRLLSDEGDISQADQVRAINERAIASNKAGDGGKPPKFSEETYSNFKNGSKTRDWRIMVPMWDWFHTVHHSYLEAAWDAQGGRARASVNGLSLAVHDFLNQGANFDVESAARLAGAWVSFRPYFLDPTQVMISVITFGVEGDDARFTVTSTINRGKETITGSVIPYERSLLLVAKISGSNAPFVVVLTNLITDATGGEKQKKRYCEAEGVCLAGASGKLPSAYPIALHRPHGPVEPACLQMSEFQDAYPESQYPGVSKVLARGFTEWR</sequence>
<accession>A0ABW0NY82</accession>
<dbReference type="EMBL" id="JBHSLU010000017">
    <property type="protein sequence ID" value="MFC5505460.1"/>
    <property type="molecule type" value="Genomic_DNA"/>
</dbReference>
<evidence type="ECO:0000313" key="1">
    <source>
        <dbReference type="EMBL" id="MFC5505460.1"/>
    </source>
</evidence>
<keyword evidence="2" id="KW-1185">Reference proteome</keyword>
<comment type="caution">
    <text evidence="1">The sequence shown here is derived from an EMBL/GenBank/DDBJ whole genome shotgun (WGS) entry which is preliminary data.</text>
</comment>
<protein>
    <submittedName>
        <fullName evidence="1">Uncharacterized protein</fullName>
    </submittedName>
</protein>
<proteinExistence type="predicted"/>
<dbReference type="Proteomes" id="UP001596060">
    <property type="component" value="Unassembled WGS sequence"/>
</dbReference>
<evidence type="ECO:0000313" key="2">
    <source>
        <dbReference type="Proteomes" id="UP001596060"/>
    </source>
</evidence>
<gene>
    <name evidence="1" type="ORF">ACFPN9_09345</name>
</gene>
<name>A0ABW0NY82_9HYPH</name>
<organism evidence="1 2">
    <name type="scientific">Bosea massiliensis</name>
    <dbReference type="NCBI Taxonomy" id="151419"/>
    <lineage>
        <taxon>Bacteria</taxon>
        <taxon>Pseudomonadati</taxon>
        <taxon>Pseudomonadota</taxon>
        <taxon>Alphaproteobacteria</taxon>
        <taxon>Hyphomicrobiales</taxon>
        <taxon>Boseaceae</taxon>
        <taxon>Bosea</taxon>
    </lineage>
</organism>
<dbReference type="RefSeq" id="WP_377816610.1">
    <property type="nucleotide sequence ID" value="NZ_JBHSLU010000017.1"/>
</dbReference>